<evidence type="ECO:0000259" key="8">
    <source>
        <dbReference type="PROSITE" id="PS50253"/>
    </source>
</evidence>
<gene>
    <name evidence="9" type="ORF">P4G45_00545</name>
    <name evidence="10" type="ORF">P8936_00550</name>
</gene>
<organism evidence="10">
    <name type="scientific">Edaphobacter paludis</name>
    <dbReference type="NCBI Taxonomy" id="3035702"/>
    <lineage>
        <taxon>Bacteria</taxon>
        <taxon>Pseudomonadati</taxon>
        <taxon>Acidobacteriota</taxon>
        <taxon>Terriglobia</taxon>
        <taxon>Terriglobales</taxon>
        <taxon>Acidobacteriaceae</taxon>
        <taxon>Edaphobacter</taxon>
    </lineage>
</organism>
<dbReference type="PANTHER" id="PTHR11403:SF6">
    <property type="entry name" value="NITRIC OXIDE REDUCTASE SUBUNIT E"/>
    <property type="match status" value="1"/>
</dbReference>
<evidence type="ECO:0000256" key="1">
    <source>
        <dbReference type="ARBA" id="ARBA00004141"/>
    </source>
</evidence>
<dbReference type="GO" id="GO:0004129">
    <property type="term" value="F:cytochrome-c oxidase activity"/>
    <property type="evidence" value="ECO:0007669"/>
    <property type="project" value="InterPro"/>
</dbReference>
<evidence type="ECO:0000256" key="7">
    <source>
        <dbReference type="SAM" id="Phobius"/>
    </source>
</evidence>
<keyword evidence="3 6" id="KW-0812">Transmembrane</keyword>
<evidence type="ECO:0000256" key="6">
    <source>
        <dbReference type="RuleBase" id="RU003376"/>
    </source>
</evidence>
<reference evidence="10" key="1">
    <citation type="submission" date="2023-03" db="EMBL/GenBank/DDBJ databases">
        <title>Edaphobacter sp.</title>
        <authorList>
            <person name="Huber K.J."/>
            <person name="Papendorf J."/>
            <person name="Pilke C."/>
            <person name="Bunk B."/>
            <person name="Sproeer C."/>
            <person name="Pester M."/>
        </authorList>
    </citation>
    <scope>NUCLEOTIDE SEQUENCE</scope>
    <source>
        <strain evidence="9">DSM 109919</strain>
        <strain evidence="10">DSM 109920</strain>
    </source>
</reference>
<dbReference type="Pfam" id="PF00510">
    <property type="entry name" value="COX3"/>
    <property type="match status" value="2"/>
</dbReference>
<comment type="subcellular location">
    <subcellularLocation>
        <location evidence="6">Cell membrane</location>
        <topology evidence="6">Multi-pass membrane protein</topology>
    </subcellularLocation>
    <subcellularLocation>
        <location evidence="1">Membrane</location>
        <topology evidence="1">Multi-pass membrane protein</topology>
    </subcellularLocation>
</comment>
<evidence type="ECO:0000313" key="9">
    <source>
        <dbReference type="EMBL" id="XBH10241.1"/>
    </source>
</evidence>
<dbReference type="CDD" id="cd02862">
    <property type="entry name" value="NorE_like"/>
    <property type="match status" value="1"/>
</dbReference>
<dbReference type="PANTHER" id="PTHR11403">
    <property type="entry name" value="CYTOCHROME C OXIDASE SUBUNIT III"/>
    <property type="match status" value="1"/>
</dbReference>
<feature type="transmembrane region" description="Helical" evidence="7">
    <location>
        <begin position="45"/>
        <end position="68"/>
    </location>
</feature>
<feature type="transmembrane region" description="Helical" evidence="7">
    <location>
        <begin position="115"/>
        <end position="134"/>
    </location>
</feature>
<accession>A0AAU7CYR3</accession>
<keyword evidence="4 7" id="KW-1133">Transmembrane helix</keyword>
<accession>A0AAU7D9C8</accession>
<dbReference type="InterPro" id="IPR000298">
    <property type="entry name" value="Cyt_c_oxidase-like_su3"/>
</dbReference>
<protein>
    <submittedName>
        <fullName evidence="10">Cytochrome c oxidase subunit 3 family protein</fullName>
    </submittedName>
</protein>
<feature type="transmembrane region" description="Helical" evidence="7">
    <location>
        <begin position="185"/>
        <end position="209"/>
    </location>
</feature>
<dbReference type="EMBL" id="CP121195">
    <property type="protein sequence ID" value="XBH13678.1"/>
    <property type="molecule type" value="Genomic_DNA"/>
</dbReference>
<dbReference type="KEGG" id="epl:P4G45_00545"/>
<dbReference type="AlphaFoldDB" id="A0AAU7D9C8"/>
<dbReference type="Gene3D" id="1.20.120.80">
    <property type="entry name" value="Cytochrome c oxidase, subunit III, four-helix bundle"/>
    <property type="match status" value="1"/>
</dbReference>
<evidence type="ECO:0000256" key="2">
    <source>
        <dbReference type="ARBA" id="ARBA00010581"/>
    </source>
</evidence>
<name>A0AAU7D9C8_9BACT</name>
<dbReference type="InterPro" id="IPR024791">
    <property type="entry name" value="Cyt_c/ubiquinol_Oxase_su3"/>
</dbReference>
<evidence type="ECO:0000313" key="10">
    <source>
        <dbReference type="EMBL" id="XBH13678.1"/>
    </source>
</evidence>
<dbReference type="EMBL" id="CP121194">
    <property type="protein sequence ID" value="XBH10241.1"/>
    <property type="molecule type" value="Genomic_DNA"/>
</dbReference>
<dbReference type="PROSITE" id="PS50253">
    <property type="entry name" value="COX3"/>
    <property type="match status" value="1"/>
</dbReference>
<feature type="transmembrane region" description="Helical" evidence="7">
    <location>
        <begin position="89"/>
        <end position="109"/>
    </location>
</feature>
<sequence length="253" mass="29020">MDNVIVATRPHTHETAQPEEHAHVALPQHRHHFETQEQQREAATFGMWLFLLTEIMFFGGLFFSYLLYRNWYYDAFVAASNQLSVPLGGTNTAVLITSGFCMAIAVWAAEVKKKGLLVVTLILTMLFGCIFIGIKYDEYHEKWEKHHIPGEHFDVAEFVNPHAYGLKEAPLAPDAAKKTQIFFSLYFAMTGLHALHMIIGLGILVWLTLRAHRGDFTAGYVAPIENFALYWHFVDIVWLFLFPLLYLINRHPV</sequence>
<keyword evidence="5 7" id="KW-0472">Membrane</keyword>
<dbReference type="SUPFAM" id="SSF81452">
    <property type="entry name" value="Cytochrome c oxidase subunit III-like"/>
    <property type="match status" value="1"/>
</dbReference>
<dbReference type="InterPro" id="IPR013833">
    <property type="entry name" value="Cyt_c_oxidase_su3_a-hlx"/>
</dbReference>
<feature type="transmembrane region" description="Helical" evidence="7">
    <location>
        <begin position="229"/>
        <end position="248"/>
    </location>
</feature>
<dbReference type="GO" id="GO:0019646">
    <property type="term" value="P:aerobic electron transport chain"/>
    <property type="evidence" value="ECO:0007669"/>
    <property type="project" value="InterPro"/>
</dbReference>
<evidence type="ECO:0000256" key="5">
    <source>
        <dbReference type="ARBA" id="ARBA00023136"/>
    </source>
</evidence>
<evidence type="ECO:0000256" key="3">
    <source>
        <dbReference type="ARBA" id="ARBA00022692"/>
    </source>
</evidence>
<comment type="similarity">
    <text evidence="2 6">Belongs to the cytochrome c oxidase subunit 3 family.</text>
</comment>
<evidence type="ECO:0000256" key="4">
    <source>
        <dbReference type="ARBA" id="ARBA00022989"/>
    </source>
</evidence>
<dbReference type="GO" id="GO:0005886">
    <property type="term" value="C:plasma membrane"/>
    <property type="evidence" value="ECO:0007669"/>
    <property type="project" value="UniProtKB-SubCell"/>
</dbReference>
<dbReference type="InterPro" id="IPR035973">
    <property type="entry name" value="Cyt_c_oxidase_su3-like_sf"/>
</dbReference>
<feature type="domain" description="Heme-copper oxidase subunit III family profile" evidence="8">
    <location>
        <begin position="45"/>
        <end position="250"/>
    </location>
</feature>
<proteinExistence type="inferred from homology"/>